<dbReference type="Gene3D" id="3.30.2010.10">
    <property type="entry name" value="Metalloproteases ('zincins'), catalytic domain"/>
    <property type="match status" value="1"/>
</dbReference>
<feature type="transmembrane region" description="Helical" evidence="12">
    <location>
        <begin position="171"/>
        <end position="188"/>
    </location>
</feature>
<evidence type="ECO:0000256" key="3">
    <source>
        <dbReference type="ARBA" id="ARBA00022692"/>
    </source>
</evidence>
<sequence length="399" mass="42696">MQAFGLRTHAWNTAWRSMLLLAGFPLLLALMAFGVGLVFAADQQNIDRAFRDTLRNLPWLYVVAWGVAIIWFAIAWVAHNRILDWATGAHPVTRAEEPRLWNLLENLCISRGMRMPRLAVIETPAMNAYAAGLTRDKGAVTVTRGLVDALDDRELAAVLAHELAHIRNGDARLGLIAAVFVGVISLGFDSMTRGRRIARAGRATQEDSGGWRVNTNSRNGGWVALIGVLMISLAWLLATALRMALSRNREFLADAGAVELTSDPDAMISALRKVEGNADMPEVSPQVRALFLEDASDSALSSLMATHPPIGSRVEALVKFAGGRDPGRIERPAIEETPAWAQQAAAEDATVQIPPGAAAGALPGVPLPVPAPWWQGPAQGGAPPGQPAPPAASPWGKRG</sequence>
<feature type="transmembrane region" description="Helical" evidence="12">
    <location>
        <begin position="221"/>
        <end position="241"/>
    </location>
</feature>
<dbReference type="CDD" id="cd07340">
    <property type="entry name" value="M48B_Htpx_like"/>
    <property type="match status" value="1"/>
</dbReference>
<keyword evidence="4" id="KW-0479">Metal-binding</keyword>
<dbReference type="GO" id="GO:0006508">
    <property type="term" value="P:proteolysis"/>
    <property type="evidence" value="ECO:0007669"/>
    <property type="project" value="UniProtKB-KW"/>
</dbReference>
<dbReference type="GO" id="GO:0008233">
    <property type="term" value="F:peptidase activity"/>
    <property type="evidence" value="ECO:0007669"/>
    <property type="project" value="UniProtKB-KW"/>
</dbReference>
<accession>A0ABM7Y5W9</accession>
<keyword evidence="1" id="KW-1003">Cell membrane</keyword>
<protein>
    <submittedName>
        <fullName evidence="14">Protease HtpX</fullName>
    </submittedName>
</protein>
<keyword evidence="2 10" id="KW-0645">Protease</keyword>
<evidence type="ECO:0000256" key="7">
    <source>
        <dbReference type="ARBA" id="ARBA00022989"/>
    </source>
</evidence>
<keyword evidence="15" id="KW-1185">Reference proteome</keyword>
<gene>
    <name evidence="14" type="primary">htpX_1</name>
    <name evidence="14" type="ORF">Rmf_32940</name>
</gene>
<evidence type="ECO:0000256" key="11">
    <source>
        <dbReference type="SAM" id="MobiDB-lite"/>
    </source>
</evidence>
<proteinExistence type="inferred from homology"/>
<feature type="domain" description="Peptidase M48" evidence="13">
    <location>
        <begin position="96"/>
        <end position="319"/>
    </location>
</feature>
<evidence type="ECO:0000256" key="4">
    <source>
        <dbReference type="ARBA" id="ARBA00022723"/>
    </source>
</evidence>
<keyword evidence="7 12" id="KW-1133">Transmembrane helix</keyword>
<evidence type="ECO:0000256" key="5">
    <source>
        <dbReference type="ARBA" id="ARBA00022801"/>
    </source>
</evidence>
<organism evidence="14 15">
    <name type="scientific">Roseomonas fluvialis</name>
    <dbReference type="NCBI Taxonomy" id="1750527"/>
    <lineage>
        <taxon>Bacteria</taxon>
        <taxon>Pseudomonadati</taxon>
        <taxon>Pseudomonadota</taxon>
        <taxon>Alphaproteobacteria</taxon>
        <taxon>Acetobacterales</taxon>
        <taxon>Roseomonadaceae</taxon>
        <taxon>Roseomonas</taxon>
    </lineage>
</organism>
<evidence type="ECO:0000256" key="8">
    <source>
        <dbReference type="ARBA" id="ARBA00023049"/>
    </source>
</evidence>
<evidence type="ECO:0000256" key="10">
    <source>
        <dbReference type="RuleBase" id="RU003983"/>
    </source>
</evidence>
<dbReference type="InterPro" id="IPR001915">
    <property type="entry name" value="Peptidase_M48"/>
</dbReference>
<dbReference type="EMBL" id="AP025637">
    <property type="protein sequence ID" value="BDG73365.1"/>
    <property type="molecule type" value="Genomic_DNA"/>
</dbReference>
<evidence type="ECO:0000256" key="9">
    <source>
        <dbReference type="ARBA" id="ARBA00023136"/>
    </source>
</evidence>
<dbReference type="PANTHER" id="PTHR43221">
    <property type="entry name" value="PROTEASE HTPX"/>
    <property type="match status" value="1"/>
</dbReference>
<evidence type="ECO:0000313" key="15">
    <source>
        <dbReference type="Proteomes" id="UP000831327"/>
    </source>
</evidence>
<dbReference type="RefSeq" id="WP_244407591.1">
    <property type="nucleotide sequence ID" value="NZ_AP025637.1"/>
</dbReference>
<reference evidence="14 15" key="1">
    <citation type="journal article" date="2016" name="Microbes Environ.">
        <title>Phylogenetically diverse aerobic anoxygenic phototrophic bacteria isolated from epilithic biofilms in Tama river, Japan.</title>
        <authorList>
            <person name="Hirose S."/>
            <person name="Matsuura K."/>
            <person name="Haruta S."/>
        </authorList>
    </citation>
    <scope>NUCLEOTIDE SEQUENCE [LARGE SCALE GENOMIC DNA]</scope>
    <source>
        <strain evidence="14 15">S08</strain>
    </source>
</reference>
<keyword evidence="6 10" id="KW-0862">Zinc</keyword>
<keyword evidence="3 12" id="KW-0812">Transmembrane</keyword>
<keyword evidence="5 10" id="KW-0378">Hydrolase</keyword>
<evidence type="ECO:0000259" key="13">
    <source>
        <dbReference type="Pfam" id="PF01435"/>
    </source>
</evidence>
<keyword evidence="9 12" id="KW-0472">Membrane</keyword>
<evidence type="ECO:0000313" key="14">
    <source>
        <dbReference type="EMBL" id="BDG73365.1"/>
    </source>
</evidence>
<evidence type="ECO:0000256" key="2">
    <source>
        <dbReference type="ARBA" id="ARBA00022670"/>
    </source>
</evidence>
<comment type="similarity">
    <text evidence="10">Belongs to the peptidase M48 family.</text>
</comment>
<comment type="cofactor">
    <cofactor evidence="10">
        <name>Zn(2+)</name>
        <dbReference type="ChEBI" id="CHEBI:29105"/>
    </cofactor>
    <text evidence="10">Binds 1 zinc ion per subunit.</text>
</comment>
<dbReference type="InterPro" id="IPR050083">
    <property type="entry name" value="HtpX_protease"/>
</dbReference>
<dbReference type="PANTHER" id="PTHR43221:SF2">
    <property type="entry name" value="PROTEASE HTPX HOMOLOG"/>
    <property type="match status" value="1"/>
</dbReference>
<keyword evidence="8 10" id="KW-0482">Metalloprotease</keyword>
<feature type="transmembrane region" description="Helical" evidence="12">
    <location>
        <begin position="59"/>
        <end position="78"/>
    </location>
</feature>
<evidence type="ECO:0000256" key="6">
    <source>
        <dbReference type="ARBA" id="ARBA00022833"/>
    </source>
</evidence>
<evidence type="ECO:0000256" key="12">
    <source>
        <dbReference type="SAM" id="Phobius"/>
    </source>
</evidence>
<dbReference type="Proteomes" id="UP000831327">
    <property type="component" value="Chromosome"/>
</dbReference>
<dbReference type="Pfam" id="PF01435">
    <property type="entry name" value="Peptidase_M48"/>
    <property type="match status" value="1"/>
</dbReference>
<name>A0ABM7Y5W9_9PROT</name>
<feature type="region of interest" description="Disordered" evidence="11">
    <location>
        <begin position="369"/>
        <end position="399"/>
    </location>
</feature>
<evidence type="ECO:0000256" key="1">
    <source>
        <dbReference type="ARBA" id="ARBA00022475"/>
    </source>
</evidence>